<dbReference type="GO" id="GO:0046872">
    <property type="term" value="F:metal ion binding"/>
    <property type="evidence" value="ECO:0007669"/>
    <property type="project" value="UniProtKB-KW"/>
</dbReference>
<dbReference type="PANTHER" id="PTHR30538:SF1">
    <property type="entry name" value="L-LYSINE 2,3-AMINOMUTASE"/>
    <property type="match status" value="1"/>
</dbReference>
<dbReference type="Proteomes" id="UP000229278">
    <property type="component" value="Unassembled WGS sequence"/>
</dbReference>
<evidence type="ECO:0000259" key="16">
    <source>
        <dbReference type="PROSITE" id="PS51918"/>
    </source>
</evidence>
<evidence type="ECO:0000256" key="6">
    <source>
        <dbReference type="ARBA" id="ARBA00022485"/>
    </source>
</evidence>
<dbReference type="CDD" id="cd01335">
    <property type="entry name" value="Radical_SAM"/>
    <property type="match status" value="1"/>
</dbReference>
<sequence>MYLNFEMIGKKERIIPAKTSVRQESGWQQAMANAIRDPAELLKVLHLDPESLPIASLAATQFSLRVPRGLVAQMRQGDPNDPLLRQVWPRAAETADVSGFVADPVGDQQARTAPGVLHKYQGRALLIVTGACAVHCRYCFRREYPYSDHAGMDNWQPALAYLKADASIDEIILSGGDPLSLSNQRLSVLLAQLAVIPHLQRLRIHTRQPVVLPERVDGELLTLLMKSRLQKIIVIHANHPREISAAVSLALSRLSSTGATLLNQSVLLRGVNDCAETLAVLSKVLFTAGVLPYYLHALDRVRGSAHFEVKEKRASAIMEALRQRLPGYLVPRFVREQPDQLSKIPIN</sequence>
<keyword evidence="7" id="KW-0949">S-adenosyl-L-methionine</keyword>
<evidence type="ECO:0000256" key="10">
    <source>
        <dbReference type="ARBA" id="ARBA00023004"/>
    </source>
</evidence>
<comment type="caution">
    <text evidence="17">The sequence shown here is derived from an EMBL/GenBank/DDBJ whole genome shotgun (WGS) entry which is preliminary data.</text>
</comment>
<evidence type="ECO:0000256" key="14">
    <source>
        <dbReference type="PIRSR" id="PIRSR004911-1"/>
    </source>
</evidence>
<proteinExistence type="inferred from homology"/>
<feature type="binding site" evidence="14">
    <location>
        <position position="139"/>
    </location>
    <ligand>
        <name>[4Fe-4S] cluster</name>
        <dbReference type="ChEBI" id="CHEBI:49883"/>
        <note>4Fe-4S-S-AdoMet</note>
    </ligand>
</feature>
<feature type="binding site" evidence="14">
    <location>
        <position position="136"/>
    </location>
    <ligand>
        <name>[4Fe-4S] cluster</name>
        <dbReference type="ChEBI" id="CHEBI:49883"/>
        <note>4Fe-4S-S-AdoMet</note>
    </ligand>
</feature>
<comment type="cofactor">
    <cofactor evidence="2 15">
        <name>pyridoxal 5'-phosphate</name>
        <dbReference type="ChEBI" id="CHEBI:597326"/>
    </cofactor>
</comment>
<protein>
    <recommendedName>
        <fullName evidence="5">L-lysine 2,3-aminomutase</fullName>
    </recommendedName>
    <alternativeName>
        <fullName evidence="13">EF-P post-translational modification enzyme B</fullName>
    </alternativeName>
</protein>
<evidence type="ECO:0000256" key="2">
    <source>
        <dbReference type="ARBA" id="ARBA00001933"/>
    </source>
</evidence>
<evidence type="ECO:0000256" key="1">
    <source>
        <dbReference type="ARBA" id="ARBA00001352"/>
    </source>
</evidence>
<comment type="similarity">
    <text evidence="4">Belongs to the radical SAM superfamily. KamA family.</text>
</comment>
<dbReference type="PIRSF" id="PIRSF004911">
    <property type="entry name" value="DUF160"/>
    <property type="match status" value="1"/>
</dbReference>
<dbReference type="InterPro" id="IPR003739">
    <property type="entry name" value="Lys_aminomutase/Glu_NH3_mut"/>
</dbReference>
<feature type="modified residue" description="N6-(pyridoxal phosphate)lysine" evidence="15">
    <location>
        <position position="343"/>
    </location>
</feature>
<dbReference type="PROSITE" id="PS51918">
    <property type="entry name" value="RADICAL_SAM"/>
    <property type="match status" value="1"/>
</dbReference>
<dbReference type="EMBL" id="PDTV01000004">
    <property type="protein sequence ID" value="PIE83436.1"/>
    <property type="molecule type" value="Genomic_DNA"/>
</dbReference>
<keyword evidence="10" id="KW-0408">Iron</keyword>
<keyword evidence="11 14" id="KW-0411">Iron-sulfur</keyword>
<comment type="cofactor">
    <cofactor evidence="3">
        <name>[4Fe-4S] cluster</name>
        <dbReference type="ChEBI" id="CHEBI:49883"/>
    </cofactor>
</comment>
<evidence type="ECO:0000256" key="11">
    <source>
        <dbReference type="ARBA" id="ARBA00023014"/>
    </source>
</evidence>
<evidence type="ECO:0000256" key="15">
    <source>
        <dbReference type="PIRSR" id="PIRSR603739-50"/>
    </source>
</evidence>
<accession>A0A2G6PFU4</accession>
<dbReference type="NCBIfam" id="TIGR00238">
    <property type="entry name" value="KamA family radical SAM protein"/>
    <property type="match status" value="1"/>
</dbReference>
<evidence type="ECO:0000313" key="18">
    <source>
        <dbReference type="Proteomes" id="UP000229278"/>
    </source>
</evidence>
<dbReference type="InterPro" id="IPR013785">
    <property type="entry name" value="Aldolase_TIM"/>
</dbReference>
<keyword evidence="9 15" id="KW-0663">Pyridoxal phosphate</keyword>
<evidence type="ECO:0000256" key="5">
    <source>
        <dbReference type="ARBA" id="ARBA00022363"/>
    </source>
</evidence>
<dbReference type="GO" id="GO:0051539">
    <property type="term" value="F:4 iron, 4 sulfur cluster binding"/>
    <property type="evidence" value="ECO:0007669"/>
    <property type="project" value="UniProtKB-KW"/>
</dbReference>
<evidence type="ECO:0000256" key="13">
    <source>
        <dbReference type="ARBA" id="ARBA00030756"/>
    </source>
</evidence>
<dbReference type="NCBIfam" id="TIGR03821">
    <property type="entry name" value="EFP_modif_epmB"/>
    <property type="match status" value="1"/>
</dbReference>
<evidence type="ECO:0000256" key="9">
    <source>
        <dbReference type="ARBA" id="ARBA00022898"/>
    </source>
</evidence>
<dbReference type="SFLD" id="SFLDS00029">
    <property type="entry name" value="Radical_SAM"/>
    <property type="match status" value="1"/>
</dbReference>
<evidence type="ECO:0000256" key="12">
    <source>
        <dbReference type="ARBA" id="ARBA00023235"/>
    </source>
</evidence>
<dbReference type="SFLD" id="SFLDF00314">
    <property type="entry name" value="L-lysine_2_3-aminomutase_(yjeK"/>
    <property type="match status" value="1"/>
</dbReference>
<feature type="binding site" evidence="14">
    <location>
        <position position="132"/>
    </location>
    <ligand>
        <name>[4Fe-4S] cluster</name>
        <dbReference type="ChEBI" id="CHEBI:49883"/>
        <note>4Fe-4S-S-AdoMet</note>
    </ligand>
</feature>
<dbReference type="InterPro" id="IPR007197">
    <property type="entry name" value="rSAM"/>
</dbReference>
<dbReference type="SUPFAM" id="SSF102114">
    <property type="entry name" value="Radical SAM enzymes"/>
    <property type="match status" value="1"/>
</dbReference>
<dbReference type="InterPro" id="IPR022462">
    <property type="entry name" value="EpmB"/>
</dbReference>
<dbReference type="GO" id="GO:0016853">
    <property type="term" value="F:isomerase activity"/>
    <property type="evidence" value="ECO:0007669"/>
    <property type="project" value="UniProtKB-KW"/>
</dbReference>
<dbReference type="AlphaFoldDB" id="A0A2G6PFU4"/>
<comment type="catalytic activity">
    <reaction evidence="1">
        <text>L-lysine = D-beta-lysine</text>
        <dbReference type="Rhea" id="RHEA:44148"/>
        <dbReference type="ChEBI" id="CHEBI:32551"/>
        <dbReference type="ChEBI" id="CHEBI:84138"/>
    </reaction>
</comment>
<gene>
    <name evidence="17" type="primary">epmB</name>
    <name evidence="17" type="ORF">CSA09_00745</name>
</gene>
<dbReference type="InterPro" id="IPR058240">
    <property type="entry name" value="rSAM_sf"/>
</dbReference>
<evidence type="ECO:0000256" key="3">
    <source>
        <dbReference type="ARBA" id="ARBA00001966"/>
    </source>
</evidence>
<evidence type="ECO:0000256" key="4">
    <source>
        <dbReference type="ARBA" id="ARBA00008703"/>
    </source>
</evidence>
<evidence type="ECO:0000313" key="17">
    <source>
        <dbReference type="EMBL" id="PIE83436.1"/>
    </source>
</evidence>
<keyword evidence="6 14" id="KW-0004">4Fe-4S</keyword>
<dbReference type="PANTHER" id="PTHR30538">
    <property type="entry name" value="LYSINE 2,3-AMINOMUTASE-RELATED"/>
    <property type="match status" value="1"/>
</dbReference>
<keyword evidence="8 14" id="KW-0479">Metal-binding</keyword>
<organism evidence="17 18">
    <name type="scientific">Candidatus Contendibacter odensensis</name>
    <dbReference type="NCBI Taxonomy" id="1400860"/>
    <lineage>
        <taxon>Bacteria</taxon>
        <taxon>Pseudomonadati</taxon>
        <taxon>Pseudomonadota</taxon>
        <taxon>Gammaproteobacteria</taxon>
        <taxon>Candidatus Competibacteraceae</taxon>
        <taxon>Candidatus Contendibacter</taxon>
    </lineage>
</organism>
<keyword evidence="12" id="KW-0413">Isomerase</keyword>
<dbReference type="Gene3D" id="3.20.20.70">
    <property type="entry name" value="Aldolase class I"/>
    <property type="match status" value="1"/>
</dbReference>
<evidence type="ECO:0000256" key="7">
    <source>
        <dbReference type="ARBA" id="ARBA00022691"/>
    </source>
</evidence>
<reference evidence="17 18" key="1">
    <citation type="submission" date="2017-10" db="EMBL/GenBank/DDBJ databases">
        <title>Novel microbial diversity and functional potential in the marine mammal oral microbiome.</title>
        <authorList>
            <person name="Dudek N.K."/>
            <person name="Sun C.L."/>
            <person name="Burstein D."/>
            <person name="Kantor R.S."/>
            <person name="Aliaga Goltsman D.S."/>
            <person name="Bik E.M."/>
            <person name="Thomas B.C."/>
            <person name="Banfield J.F."/>
            <person name="Relman D.A."/>
        </authorList>
    </citation>
    <scope>NUCLEOTIDE SEQUENCE [LARGE SCALE GENOMIC DNA]</scope>
    <source>
        <strain evidence="17">DOLJORAL78_50_517</strain>
    </source>
</reference>
<feature type="domain" description="Radical SAM core" evidence="16">
    <location>
        <begin position="118"/>
        <end position="347"/>
    </location>
</feature>
<dbReference type="SFLD" id="SFLDG01070">
    <property type="entry name" value="PLP-dependent"/>
    <property type="match status" value="1"/>
</dbReference>
<name>A0A2G6PFU4_9GAMM</name>
<evidence type="ECO:0000256" key="8">
    <source>
        <dbReference type="ARBA" id="ARBA00022723"/>
    </source>
</evidence>